<evidence type="ECO:0000256" key="6">
    <source>
        <dbReference type="SAM" id="Phobius"/>
    </source>
</evidence>
<feature type="transmembrane region" description="Helical" evidence="6">
    <location>
        <begin position="116"/>
        <end position="134"/>
    </location>
</feature>
<dbReference type="OrthoDB" id="196103at2759"/>
<dbReference type="PANTHER" id="PTHR23294">
    <property type="entry name" value="ET TRANSLATION PRODUCT-RELATED"/>
    <property type="match status" value="1"/>
</dbReference>
<keyword evidence="3 6" id="KW-1133">Transmembrane helix</keyword>
<sequence>MADEKMATTTANGTDTPPSLESHDVQGGERRMGKPWMYKRLFGVLPPYASPEFQIVFVAFVCFLCPGMFNAVNGLGAGGVVDPHDINRANIGVYATFSIVGFFGGSICNTIGLRPTLAFGGIGYFIYVTALLVYKHTQNAGFLIFSGVLLGVCAGLLWTAQGAIMMAYPLERQKGRFISVFWVIFNLGAVIGALVPLGQNIHTTTAGSVNDGTYIAFIVLMVLGLLTTFLCCNPHFVERKDGSRVILMKNPTWKSEFLGLLEVLKTDWYIVFMFPFFLASNWFYTYHFQDVNLPMFNVRTRSLNNVLYWSMQMVGALVFGYALDFDKISRPLRAKLCLAALLVITMVIWGGGYEFQKSYTRASVAADDFVPLDWTDGGRYIGPMFLYMFYGFYDAAFQTCAYWLMGSLTNNGRKLANFAGFYKGIQSAGAAITPGIDSGLTPYMTEFASTWGLLAGSILLAVPVVWLKVKDTVTLEEDLQFTDETKAEVVAVPEVQRAGSLSEKH</sequence>
<dbReference type="VEuPathDB" id="FungiDB:HMPREF1541_01290"/>
<dbReference type="eggNOG" id="KOG3098">
    <property type="taxonomic scope" value="Eukaryota"/>
</dbReference>
<feature type="transmembrane region" description="Helical" evidence="6">
    <location>
        <begin position="177"/>
        <end position="195"/>
    </location>
</feature>
<feature type="transmembrane region" description="Helical" evidence="6">
    <location>
        <begin position="416"/>
        <end position="436"/>
    </location>
</feature>
<feature type="transmembrane region" description="Helical" evidence="6">
    <location>
        <begin position="89"/>
        <end position="109"/>
    </location>
</feature>
<dbReference type="InterPro" id="IPR036259">
    <property type="entry name" value="MFS_trans_sf"/>
</dbReference>
<feature type="transmembrane region" description="Helical" evidence="6">
    <location>
        <begin position="268"/>
        <end position="286"/>
    </location>
</feature>
<dbReference type="Proteomes" id="UP000030752">
    <property type="component" value="Unassembled WGS sequence"/>
</dbReference>
<feature type="transmembrane region" description="Helical" evidence="6">
    <location>
        <begin position="215"/>
        <end position="237"/>
    </location>
</feature>
<proteinExistence type="predicted"/>
<feature type="transmembrane region" description="Helical" evidence="6">
    <location>
        <begin position="384"/>
        <end position="404"/>
    </location>
</feature>
<evidence type="ECO:0000313" key="8">
    <source>
        <dbReference type="Proteomes" id="UP000030752"/>
    </source>
</evidence>
<dbReference type="HOGENOM" id="CLU_030884_1_2_1"/>
<evidence type="ECO:0008006" key="9">
    <source>
        <dbReference type="Google" id="ProtNLM"/>
    </source>
</evidence>
<dbReference type="RefSeq" id="XP_008711812.1">
    <property type="nucleotide sequence ID" value="XM_008713590.1"/>
</dbReference>
<evidence type="ECO:0000256" key="3">
    <source>
        <dbReference type="ARBA" id="ARBA00022989"/>
    </source>
</evidence>
<dbReference type="EMBL" id="KB822711">
    <property type="protein sequence ID" value="ETN47100.1"/>
    <property type="molecule type" value="Genomic_DNA"/>
</dbReference>
<dbReference type="AlphaFoldDB" id="W2SEP3"/>
<name>W2SEP3_CYPE1</name>
<dbReference type="InterPro" id="IPR051617">
    <property type="entry name" value="UNC-93-like_regulator"/>
</dbReference>
<feature type="transmembrane region" description="Helical" evidence="6">
    <location>
        <begin position="448"/>
        <end position="467"/>
    </location>
</feature>
<keyword evidence="4 6" id="KW-0472">Membrane</keyword>
<feature type="transmembrane region" description="Helical" evidence="6">
    <location>
        <begin position="41"/>
        <end position="69"/>
    </location>
</feature>
<feature type="transmembrane region" description="Helical" evidence="6">
    <location>
        <begin position="336"/>
        <end position="353"/>
    </location>
</feature>
<keyword evidence="8" id="KW-1185">Reference proteome</keyword>
<evidence type="ECO:0000256" key="2">
    <source>
        <dbReference type="ARBA" id="ARBA00022692"/>
    </source>
</evidence>
<dbReference type="Pfam" id="PF07690">
    <property type="entry name" value="MFS_1"/>
    <property type="match status" value="1"/>
</dbReference>
<dbReference type="SUPFAM" id="SSF103473">
    <property type="entry name" value="MFS general substrate transporter"/>
    <property type="match status" value="1"/>
</dbReference>
<comment type="subcellular location">
    <subcellularLocation>
        <location evidence="1">Membrane</location>
        <topology evidence="1">Multi-pass membrane protein</topology>
    </subcellularLocation>
</comment>
<feature type="compositionally biased region" description="Polar residues" evidence="5">
    <location>
        <begin position="7"/>
        <end position="19"/>
    </location>
</feature>
<evidence type="ECO:0000313" key="7">
    <source>
        <dbReference type="EMBL" id="ETN47100.1"/>
    </source>
</evidence>
<dbReference type="GeneID" id="19968629"/>
<dbReference type="GO" id="GO:0022857">
    <property type="term" value="F:transmembrane transporter activity"/>
    <property type="evidence" value="ECO:0007669"/>
    <property type="project" value="InterPro"/>
</dbReference>
<keyword evidence="2 6" id="KW-0812">Transmembrane</keyword>
<feature type="region of interest" description="Disordered" evidence="5">
    <location>
        <begin position="1"/>
        <end position="29"/>
    </location>
</feature>
<dbReference type="InParanoid" id="W2SEP3"/>
<accession>W2SEP3</accession>
<protein>
    <recommendedName>
        <fullName evidence="9">Major facilitator superfamily (MFS) profile domain-containing protein</fullName>
    </recommendedName>
</protein>
<dbReference type="GO" id="GO:0016020">
    <property type="term" value="C:membrane"/>
    <property type="evidence" value="ECO:0007669"/>
    <property type="project" value="UniProtKB-SubCell"/>
</dbReference>
<reference evidence="7 8" key="1">
    <citation type="submission" date="2013-03" db="EMBL/GenBank/DDBJ databases">
        <title>The Genome Sequence of Phialophora europaea CBS 101466.</title>
        <authorList>
            <consortium name="The Broad Institute Genomics Platform"/>
            <person name="Cuomo C."/>
            <person name="de Hoog S."/>
            <person name="Gorbushina A."/>
            <person name="Walker B."/>
            <person name="Young S.K."/>
            <person name="Zeng Q."/>
            <person name="Gargeya S."/>
            <person name="Fitzgerald M."/>
            <person name="Haas B."/>
            <person name="Abouelleil A."/>
            <person name="Allen A.W."/>
            <person name="Alvarado L."/>
            <person name="Arachchi H.M."/>
            <person name="Berlin A.M."/>
            <person name="Chapman S.B."/>
            <person name="Gainer-Dewar J."/>
            <person name="Goldberg J."/>
            <person name="Griggs A."/>
            <person name="Gujja S."/>
            <person name="Hansen M."/>
            <person name="Howarth C."/>
            <person name="Imamovic A."/>
            <person name="Ireland A."/>
            <person name="Larimer J."/>
            <person name="McCowan C."/>
            <person name="Murphy C."/>
            <person name="Pearson M."/>
            <person name="Poon T.W."/>
            <person name="Priest M."/>
            <person name="Roberts A."/>
            <person name="Saif S."/>
            <person name="Shea T."/>
            <person name="Sisk P."/>
            <person name="Sykes S."/>
            <person name="Wortman J."/>
            <person name="Nusbaum C."/>
            <person name="Birren B."/>
        </authorList>
    </citation>
    <scope>NUCLEOTIDE SEQUENCE [LARGE SCALE GENOMIC DNA]</scope>
    <source>
        <strain evidence="7 8">CBS 101466</strain>
    </source>
</reference>
<feature type="transmembrane region" description="Helical" evidence="6">
    <location>
        <begin position="306"/>
        <end position="324"/>
    </location>
</feature>
<organism evidence="7 8">
    <name type="scientific">Cyphellophora europaea (strain CBS 101466)</name>
    <name type="common">Phialophora europaea</name>
    <dbReference type="NCBI Taxonomy" id="1220924"/>
    <lineage>
        <taxon>Eukaryota</taxon>
        <taxon>Fungi</taxon>
        <taxon>Dikarya</taxon>
        <taxon>Ascomycota</taxon>
        <taxon>Pezizomycotina</taxon>
        <taxon>Eurotiomycetes</taxon>
        <taxon>Chaetothyriomycetidae</taxon>
        <taxon>Chaetothyriales</taxon>
        <taxon>Cyphellophoraceae</taxon>
        <taxon>Cyphellophora</taxon>
    </lineage>
</organism>
<dbReference type="Gene3D" id="1.20.1250.20">
    <property type="entry name" value="MFS general substrate transporter like domains"/>
    <property type="match status" value="1"/>
</dbReference>
<dbReference type="PANTHER" id="PTHR23294:SF54">
    <property type="entry name" value="DUF895 DOMAIN MEMBRANE PROTEIN (AFU_ORTHOLOGUE AFUA_8G04110)"/>
    <property type="match status" value="1"/>
</dbReference>
<gene>
    <name evidence="7" type="ORF">HMPREF1541_01290</name>
</gene>
<dbReference type="InterPro" id="IPR011701">
    <property type="entry name" value="MFS"/>
</dbReference>
<evidence type="ECO:0000256" key="5">
    <source>
        <dbReference type="SAM" id="MobiDB-lite"/>
    </source>
</evidence>
<evidence type="ECO:0000256" key="4">
    <source>
        <dbReference type="ARBA" id="ARBA00023136"/>
    </source>
</evidence>
<dbReference type="CDD" id="cd06178">
    <property type="entry name" value="MFS_unc93-like"/>
    <property type="match status" value="1"/>
</dbReference>
<feature type="transmembrane region" description="Helical" evidence="6">
    <location>
        <begin position="140"/>
        <end position="165"/>
    </location>
</feature>
<evidence type="ECO:0000256" key="1">
    <source>
        <dbReference type="ARBA" id="ARBA00004141"/>
    </source>
</evidence>